<protein>
    <submittedName>
        <fullName evidence="2">Uncharacterized protein</fullName>
    </submittedName>
</protein>
<name>A0ABR1VA82_9PEZI</name>
<dbReference type="GeneID" id="92051266"/>
<gene>
    <name evidence="2" type="ORF">PG997_013892</name>
</gene>
<evidence type="ECO:0000313" key="2">
    <source>
        <dbReference type="EMBL" id="KAK8067145.1"/>
    </source>
</evidence>
<dbReference type="EMBL" id="JAQQWN010000009">
    <property type="protein sequence ID" value="KAK8067145.1"/>
    <property type="molecule type" value="Genomic_DNA"/>
</dbReference>
<dbReference type="Proteomes" id="UP001433268">
    <property type="component" value="Unassembled WGS sequence"/>
</dbReference>
<sequence length="276" mass="30928">MGLINDKKSLTISKRRSKARPEPVTITSHKDFKSLVLRDTLVDRIKRLNCSLNIQQNAIHARDREIAARYQEGVELRWACLKAQCTEQARQLFGQQLSHLVYGTTIWGIDGIKDGVAVREEEAAFVVSIHCVDRRARSSSNGTQERPTTLSLPPREQQEYELELLDECLASALQRPKWMPRHLIFEVFDWQSGGGGDCHRHGSATPRRIPRPLVSRRRAEFCQGSFDACAAMQKEAQERPAEVAKVSADAALVVCDDDSSPESDREASDPVISAGH</sequence>
<feature type="region of interest" description="Disordered" evidence="1">
    <location>
        <begin position="254"/>
        <end position="276"/>
    </location>
</feature>
<organism evidence="2 3">
    <name type="scientific">Apiospora hydei</name>
    <dbReference type="NCBI Taxonomy" id="1337664"/>
    <lineage>
        <taxon>Eukaryota</taxon>
        <taxon>Fungi</taxon>
        <taxon>Dikarya</taxon>
        <taxon>Ascomycota</taxon>
        <taxon>Pezizomycotina</taxon>
        <taxon>Sordariomycetes</taxon>
        <taxon>Xylariomycetidae</taxon>
        <taxon>Amphisphaeriales</taxon>
        <taxon>Apiosporaceae</taxon>
        <taxon>Apiospora</taxon>
    </lineage>
</organism>
<reference evidence="2 3" key="1">
    <citation type="submission" date="2023-01" db="EMBL/GenBank/DDBJ databases">
        <title>Analysis of 21 Apiospora genomes using comparative genomics revels a genus with tremendous synthesis potential of carbohydrate active enzymes and secondary metabolites.</title>
        <authorList>
            <person name="Sorensen T."/>
        </authorList>
    </citation>
    <scope>NUCLEOTIDE SEQUENCE [LARGE SCALE GENOMIC DNA]</scope>
    <source>
        <strain evidence="2 3">CBS 114990</strain>
    </source>
</reference>
<keyword evidence="3" id="KW-1185">Reference proteome</keyword>
<accession>A0ABR1VA82</accession>
<comment type="caution">
    <text evidence="2">The sequence shown here is derived from an EMBL/GenBank/DDBJ whole genome shotgun (WGS) entry which is preliminary data.</text>
</comment>
<evidence type="ECO:0000313" key="3">
    <source>
        <dbReference type="Proteomes" id="UP001433268"/>
    </source>
</evidence>
<proteinExistence type="predicted"/>
<dbReference type="RefSeq" id="XP_066663898.1">
    <property type="nucleotide sequence ID" value="XM_066818206.1"/>
</dbReference>
<evidence type="ECO:0000256" key="1">
    <source>
        <dbReference type="SAM" id="MobiDB-lite"/>
    </source>
</evidence>